<evidence type="ECO:0000313" key="3">
    <source>
        <dbReference type="Proteomes" id="UP001141253"/>
    </source>
</evidence>
<evidence type="ECO:0000256" key="1">
    <source>
        <dbReference type="SAM" id="MobiDB-lite"/>
    </source>
</evidence>
<feature type="compositionally biased region" description="Basic residues" evidence="1">
    <location>
        <begin position="18"/>
        <end position="27"/>
    </location>
</feature>
<gene>
    <name evidence="2" type="ORF">OIU77_026092</name>
</gene>
<reference evidence="2" key="1">
    <citation type="submission" date="2022-10" db="EMBL/GenBank/DDBJ databases">
        <authorList>
            <person name="Hyden B.L."/>
            <person name="Feng K."/>
            <person name="Yates T."/>
            <person name="Jawdy S."/>
            <person name="Smart L.B."/>
            <person name="Muchero W."/>
        </authorList>
    </citation>
    <scope>NUCLEOTIDE SEQUENCE</scope>
    <source>
        <tissue evidence="2">Shoot tip</tissue>
    </source>
</reference>
<evidence type="ECO:0000313" key="2">
    <source>
        <dbReference type="EMBL" id="KAJ6392268.1"/>
    </source>
</evidence>
<dbReference type="Proteomes" id="UP001141253">
    <property type="component" value="Chromosome 2"/>
</dbReference>
<dbReference type="EMBL" id="JAPFFI010000006">
    <property type="protein sequence ID" value="KAJ6392268.1"/>
    <property type="molecule type" value="Genomic_DNA"/>
</dbReference>
<keyword evidence="3" id="KW-1185">Reference proteome</keyword>
<protein>
    <submittedName>
        <fullName evidence="2">Uncharacterized protein</fullName>
    </submittedName>
</protein>
<accession>A0ABQ9C1U5</accession>
<proteinExistence type="predicted"/>
<organism evidence="2 3">
    <name type="scientific">Salix suchowensis</name>
    <dbReference type="NCBI Taxonomy" id="1278906"/>
    <lineage>
        <taxon>Eukaryota</taxon>
        <taxon>Viridiplantae</taxon>
        <taxon>Streptophyta</taxon>
        <taxon>Embryophyta</taxon>
        <taxon>Tracheophyta</taxon>
        <taxon>Spermatophyta</taxon>
        <taxon>Magnoliopsida</taxon>
        <taxon>eudicotyledons</taxon>
        <taxon>Gunneridae</taxon>
        <taxon>Pentapetalae</taxon>
        <taxon>rosids</taxon>
        <taxon>fabids</taxon>
        <taxon>Malpighiales</taxon>
        <taxon>Salicaceae</taxon>
        <taxon>Saliceae</taxon>
        <taxon>Salix</taxon>
    </lineage>
</organism>
<reference evidence="2" key="2">
    <citation type="journal article" date="2023" name="Int. J. Mol. Sci.">
        <title>De Novo Assembly and Annotation of 11 Diverse Shrub Willow (Salix) Genomes Reveals Novel Gene Organization in Sex-Linked Regions.</title>
        <authorList>
            <person name="Hyden B."/>
            <person name="Feng K."/>
            <person name="Yates T.B."/>
            <person name="Jawdy S."/>
            <person name="Cereghino C."/>
            <person name="Smart L.B."/>
            <person name="Muchero W."/>
        </authorList>
    </citation>
    <scope>NUCLEOTIDE SEQUENCE</scope>
    <source>
        <tissue evidence="2">Shoot tip</tissue>
    </source>
</reference>
<feature type="region of interest" description="Disordered" evidence="1">
    <location>
        <begin position="1"/>
        <end position="47"/>
    </location>
</feature>
<name>A0ABQ9C1U5_9ROSI</name>
<feature type="compositionally biased region" description="Polar residues" evidence="1">
    <location>
        <begin position="29"/>
        <end position="47"/>
    </location>
</feature>
<sequence length="47" mass="5213">MGVLISQSHRQRGGGIKFYKRKSRKRSSVAASSLSTTPQFSPNNPYT</sequence>
<comment type="caution">
    <text evidence="2">The sequence shown here is derived from an EMBL/GenBank/DDBJ whole genome shotgun (WGS) entry which is preliminary data.</text>
</comment>